<evidence type="ECO:0000313" key="2">
    <source>
        <dbReference type="Proteomes" id="UP001472677"/>
    </source>
</evidence>
<reference evidence="1 2" key="1">
    <citation type="journal article" date="2024" name="G3 (Bethesda)">
        <title>Genome assembly of Hibiscus sabdariffa L. provides insights into metabolisms of medicinal natural products.</title>
        <authorList>
            <person name="Kim T."/>
        </authorList>
    </citation>
    <scope>NUCLEOTIDE SEQUENCE [LARGE SCALE GENOMIC DNA]</scope>
    <source>
        <strain evidence="1">TK-2024</strain>
        <tissue evidence="1">Old leaves</tissue>
    </source>
</reference>
<comment type="caution">
    <text evidence="1">The sequence shown here is derived from an EMBL/GenBank/DDBJ whole genome shotgun (WGS) entry which is preliminary data.</text>
</comment>
<organism evidence="1 2">
    <name type="scientific">Hibiscus sabdariffa</name>
    <name type="common">roselle</name>
    <dbReference type="NCBI Taxonomy" id="183260"/>
    <lineage>
        <taxon>Eukaryota</taxon>
        <taxon>Viridiplantae</taxon>
        <taxon>Streptophyta</taxon>
        <taxon>Embryophyta</taxon>
        <taxon>Tracheophyta</taxon>
        <taxon>Spermatophyta</taxon>
        <taxon>Magnoliopsida</taxon>
        <taxon>eudicotyledons</taxon>
        <taxon>Gunneridae</taxon>
        <taxon>Pentapetalae</taxon>
        <taxon>rosids</taxon>
        <taxon>malvids</taxon>
        <taxon>Malvales</taxon>
        <taxon>Malvaceae</taxon>
        <taxon>Malvoideae</taxon>
        <taxon>Hibiscus</taxon>
    </lineage>
</organism>
<sequence>MWLISAGGVDRIFVSKVERSASFASLSATILPKRDKTTPSTFKQIHPGSGLSHEELVKRLAAGVGFN</sequence>
<accession>A0ABR2C3L6</accession>
<evidence type="ECO:0000313" key="1">
    <source>
        <dbReference type="EMBL" id="KAK8513867.1"/>
    </source>
</evidence>
<dbReference type="Proteomes" id="UP001472677">
    <property type="component" value="Unassembled WGS sequence"/>
</dbReference>
<gene>
    <name evidence="1" type="ORF">V6N12_037235</name>
</gene>
<keyword evidence="2" id="KW-1185">Reference proteome</keyword>
<protein>
    <submittedName>
        <fullName evidence="1">Uncharacterized protein</fullName>
    </submittedName>
</protein>
<name>A0ABR2C3L6_9ROSI</name>
<proteinExistence type="predicted"/>
<dbReference type="EMBL" id="JBBPBM010000068">
    <property type="protein sequence ID" value="KAK8513867.1"/>
    <property type="molecule type" value="Genomic_DNA"/>
</dbReference>